<keyword evidence="6" id="KW-1185">Reference proteome</keyword>
<dbReference type="RefSeq" id="WP_002686167.1">
    <property type="nucleotide sequence ID" value="NZ_JH600070.1"/>
</dbReference>
<dbReference type="InterPro" id="IPR001173">
    <property type="entry name" value="Glyco_trans_2-like"/>
</dbReference>
<evidence type="ECO:0000256" key="3">
    <source>
        <dbReference type="ARBA" id="ARBA00022679"/>
    </source>
</evidence>
<keyword evidence="2" id="KW-0328">Glycosyltransferase</keyword>
<organism evidence="5 6">
    <name type="scientific">Beggiatoa alba B18LD</name>
    <dbReference type="NCBI Taxonomy" id="395493"/>
    <lineage>
        <taxon>Bacteria</taxon>
        <taxon>Pseudomonadati</taxon>
        <taxon>Pseudomonadota</taxon>
        <taxon>Gammaproteobacteria</taxon>
        <taxon>Thiotrichales</taxon>
        <taxon>Thiotrichaceae</taxon>
        <taxon>Beggiatoa</taxon>
    </lineage>
</organism>
<dbReference type="PANTHER" id="PTHR43179:SF12">
    <property type="entry name" value="GALACTOFURANOSYLTRANSFERASE GLFT2"/>
    <property type="match status" value="1"/>
</dbReference>
<dbReference type="eggNOG" id="COG1216">
    <property type="taxonomic scope" value="Bacteria"/>
</dbReference>
<protein>
    <submittedName>
        <fullName evidence="5">Putative glycosyltransferase</fullName>
    </submittedName>
</protein>
<dbReference type="AlphaFoldDB" id="I3CH20"/>
<dbReference type="InterPro" id="IPR029044">
    <property type="entry name" value="Nucleotide-diphossugar_trans"/>
</dbReference>
<dbReference type="HOGENOM" id="CLU_023845_4_1_6"/>
<sequence>MSHTSIILLNWNNWRDTIACLDSLYTLPSHSVSFIVCDNASEDDSVLHLSQWIQAHYSLDAYRFYATPPILFTESFQLPAMTFIQTGKNLGFAGGNNIGIRYALSAGQSHYIWLLNNDTQIAPNALQALHHCATQHPHIALWGSTILDYEQRQQVQCAGGCRYIPWLSHVIPAHAGDELTRLMQEKPALSLDYIFGASLFFRAEILSTVGLLNEDYFLFYEELDYSQRLKQAGYAIAWCPDSWIYHKGSATIGATQKSQRQKLKNAQYYENLSTLKYTARFHPRLLLCVSLLRFTLKSILLLKRRDFDLFPSLWRAYRDFWQWWHNDT</sequence>
<evidence type="ECO:0000256" key="2">
    <source>
        <dbReference type="ARBA" id="ARBA00022676"/>
    </source>
</evidence>
<dbReference type="Gene3D" id="3.90.550.10">
    <property type="entry name" value="Spore Coat Polysaccharide Biosynthesis Protein SpsA, Chain A"/>
    <property type="match status" value="1"/>
</dbReference>
<reference evidence="5 6" key="1">
    <citation type="submission" date="2011-11" db="EMBL/GenBank/DDBJ databases">
        <title>Improved High-Quality Draft sequence of Beggiatoa alba B18lD.</title>
        <authorList>
            <consortium name="US DOE Joint Genome Institute"/>
            <person name="Lucas S."/>
            <person name="Han J."/>
            <person name="Lapidus A."/>
            <person name="Cheng J.-F."/>
            <person name="Goodwin L."/>
            <person name="Pitluck S."/>
            <person name="Peters L."/>
            <person name="Mikhailova N."/>
            <person name="Held B."/>
            <person name="Detter J.C."/>
            <person name="Han C."/>
            <person name="Tapia R."/>
            <person name="Land M."/>
            <person name="Hauser L."/>
            <person name="Kyrpides N."/>
            <person name="Ivanova N."/>
            <person name="Pagani I."/>
            <person name="Samuel K."/>
            <person name="Teske A."/>
            <person name="Mueller J."/>
            <person name="Woyke T."/>
        </authorList>
    </citation>
    <scope>NUCLEOTIDE SEQUENCE [LARGE SCALE GENOMIC DNA]</scope>
    <source>
        <strain evidence="5 6">B18LD</strain>
    </source>
</reference>
<feature type="domain" description="Glycosyltransferase 2-like" evidence="4">
    <location>
        <begin position="5"/>
        <end position="146"/>
    </location>
</feature>
<accession>I3CH20</accession>
<dbReference type="EMBL" id="JH600070">
    <property type="protein sequence ID" value="EIJ42913.1"/>
    <property type="molecule type" value="Genomic_DNA"/>
</dbReference>
<dbReference type="Proteomes" id="UP000005744">
    <property type="component" value="Unassembled WGS sequence"/>
</dbReference>
<dbReference type="OrthoDB" id="9771846at2"/>
<gene>
    <name evidence="5" type="ORF">BegalDRAFT_2047</name>
</gene>
<proteinExistence type="inferred from homology"/>
<dbReference type="GO" id="GO:0016757">
    <property type="term" value="F:glycosyltransferase activity"/>
    <property type="evidence" value="ECO:0007669"/>
    <property type="project" value="UniProtKB-KW"/>
</dbReference>
<dbReference type="Pfam" id="PF00535">
    <property type="entry name" value="Glycos_transf_2"/>
    <property type="match status" value="1"/>
</dbReference>
<dbReference type="PANTHER" id="PTHR43179">
    <property type="entry name" value="RHAMNOSYLTRANSFERASE WBBL"/>
    <property type="match status" value="1"/>
</dbReference>
<evidence type="ECO:0000313" key="5">
    <source>
        <dbReference type="EMBL" id="EIJ42913.1"/>
    </source>
</evidence>
<dbReference type="CDD" id="cd04186">
    <property type="entry name" value="GT_2_like_c"/>
    <property type="match status" value="1"/>
</dbReference>
<evidence type="ECO:0000259" key="4">
    <source>
        <dbReference type="Pfam" id="PF00535"/>
    </source>
</evidence>
<dbReference type="STRING" id="395493.BegalDRAFT_2047"/>
<evidence type="ECO:0000256" key="1">
    <source>
        <dbReference type="ARBA" id="ARBA00006739"/>
    </source>
</evidence>
<comment type="similarity">
    <text evidence="1">Belongs to the glycosyltransferase 2 family.</text>
</comment>
<evidence type="ECO:0000313" key="6">
    <source>
        <dbReference type="Proteomes" id="UP000005744"/>
    </source>
</evidence>
<keyword evidence="3 5" id="KW-0808">Transferase</keyword>
<name>I3CH20_9GAMM</name>
<dbReference type="SUPFAM" id="SSF53448">
    <property type="entry name" value="Nucleotide-diphospho-sugar transferases"/>
    <property type="match status" value="1"/>
</dbReference>